<protein>
    <submittedName>
        <fullName evidence="2">Uncharacterized protein</fullName>
    </submittedName>
</protein>
<keyword evidence="3" id="KW-1185">Reference proteome</keyword>
<accession>A0ABV7HC53</accession>
<organism evidence="2 3">
    <name type="scientific">Piscinibacterium candidicorallinum</name>
    <dbReference type="NCBI Taxonomy" id="1793872"/>
    <lineage>
        <taxon>Bacteria</taxon>
        <taxon>Pseudomonadati</taxon>
        <taxon>Pseudomonadota</taxon>
        <taxon>Betaproteobacteria</taxon>
        <taxon>Burkholderiales</taxon>
        <taxon>Piscinibacterium</taxon>
    </lineage>
</organism>
<evidence type="ECO:0000313" key="2">
    <source>
        <dbReference type="EMBL" id="MFC3149332.1"/>
    </source>
</evidence>
<gene>
    <name evidence="2" type="ORF">ACFOEN_17045</name>
</gene>
<feature type="signal peptide" evidence="1">
    <location>
        <begin position="1"/>
        <end position="26"/>
    </location>
</feature>
<sequence length="235" mass="25853">MNRMNTAIRHSLIIFLLLTGSVPASARQPAPSTSVSLDKQRKGTLILQEFSSNPLRTRSCEVGPLASIAQMTTDGRAVIISSRDYVLISELQTCEPNKKVKINSIDKDVGFLVDVNVEHSIYLALDAISTAPLSFLATVAKIGSRQNLVSLPGVYKRNKSLKQLQRFGFTYDEAIAAGRISPDGRYVSPAGEPDCRNVAYPGVWDLAENRRVILSGDDDRINSQCRKLFLSDIKQ</sequence>
<evidence type="ECO:0000256" key="1">
    <source>
        <dbReference type="SAM" id="SignalP"/>
    </source>
</evidence>
<dbReference type="RefSeq" id="WP_377306005.1">
    <property type="nucleotide sequence ID" value="NZ_CP180191.1"/>
</dbReference>
<dbReference type="Proteomes" id="UP001595556">
    <property type="component" value="Unassembled WGS sequence"/>
</dbReference>
<name>A0ABV7HC53_9BURK</name>
<reference evidence="3" key="1">
    <citation type="journal article" date="2019" name="Int. J. Syst. Evol. Microbiol.">
        <title>The Global Catalogue of Microorganisms (GCM) 10K type strain sequencing project: providing services to taxonomists for standard genome sequencing and annotation.</title>
        <authorList>
            <consortium name="The Broad Institute Genomics Platform"/>
            <consortium name="The Broad Institute Genome Sequencing Center for Infectious Disease"/>
            <person name="Wu L."/>
            <person name="Ma J."/>
        </authorList>
    </citation>
    <scope>NUCLEOTIDE SEQUENCE [LARGE SCALE GENOMIC DNA]</scope>
    <source>
        <strain evidence="3">KCTC 52168</strain>
    </source>
</reference>
<keyword evidence="1" id="KW-0732">Signal</keyword>
<evidence type="ECO:0000313" key="3">
    <source>
        <dbReference type="Proteomes" id="UP001595556"/>
    </source>
</evidence>
<comment type="caution">
    <text evidence="2">The sequence shown here is derived from an EMBL/GenBank/DDBJ whole genome shotgun (WGS) entry which is preliminary data.</text>
</comment>
<dbReference type="EMBL" id="JBHRTI010000010">
    <property type="protein sequence ID" value="MFC3149332.1"/>
    <property type="molecule type" value="Genomic_DNA"/>
</dbReference>
<feature type="chain" id="PRO_5045455572" evidence="1">
    <location>
        <begin position="27"/>
        <end position="235"/>
    </location>
</feature>
<proteinExistence type="predicted"/>